<feature type="chain" id="PRO_5004172218" evidence="1">
    <location>
        <begin position="27"/>
        <end position="303"/>
    </location>
</feature>
<dbReference type="eggNOG" id="COG0656">
    <property type="taxonomic scope" value="Bacteria"/>
</dbReference>
<dbReference type="PANTHER" id="PTHR43312">
    <property type="entry name" value="D-THREO-ALDOSE 1-DEHYDROGENASE"/>
    <property type="match status" value="1"/>
</dbReference>
<dbReference type="Proteomes" id="UP000004310">
    <property type="component" value="Unassembled WGS sequence"/>
</dbReference>
<accession>Q0G0U7</accession>
<dbReference type="PANTHER" id="PTHR43312:SF1">
    <property type="entry name" value="NADP-DEPENDENT OXIDOREDUCTASE DOMAIN-CONTAINING PROTEIN"/>
    <property type="match status" value="1"/>
</dbReference>
<dbReference type="SUPFAM" id="SSF51430">
    <property type="entry name" value="NAD(P)-linked oxidoreductase"/>
    <property type="match status" value="1"/>
</dbReference>
<name>Q0G0U7_9HYPH</name>
<dbReference type="InterPro" id="IPR036812">
    <property type="entry name" value="NAD(P)_OxRdtase_dom_sf"/>
</dbReference>
<comment type="caution">
    <text evidence="3">The sequence shown here is derived from an EMBL/GenBank/DDBJ whole genome shotgun (WGS) entry which is preliminary data.</text>
</comment>
<dbReference type="Pfam" id="PF00248">
    <property type="entry name" value="Aldo_ket_red"/>
    <property type="match status" value="1"/>
</dbReference>
<dbReference type="InterPro" id="IPR023210">
    <property type="entry name" value="NADP_OxRdtase_dom"/>
</dbReference>
<dbReference type="InterPro" id="IPR053135">
    <property type="entry name" value="AKR2_Oxidoreductase"/>
</dbReference>
<sequence length="303" mass="32694">MTRLNRRLFLAGTAAASVMPILPAGAQTAGMVTRTVSGSGATLPAVGLGSWITFNVGNDPVLLDECAAVMEAFFQAGGRVIDSSPMYGSSQGTIGYGLEKLGRSDVFSADKVWTPLGAEGREQVAESRSLWGVPNFSLLQVHNLVSWEDHLPMLFQMKEEGALSHVGITTSHGRRHEDFARIMERHPLDFVQFTYNPVDREAESRLLPLAAERGMVAVINRPFQQGQLTRRLEGEPLPGFAAELEAETWAQLILKFILSHPAATLPIPATTIPEHAAENIAAASGPMPDDAMREEIAAAIANI</sequence>
<dbReference type="Gene3D" id="3.20.20.100">
    <property type="entry name" value="NADP-dependent oxidoreductase domain"/>
    <property type="match status" value="1"/>
</dbReference>
<dbReference type="HOGENOM" id="CLU_064726_1_0_5"/>
<keyword evidence="4" id="KW-1185">Reference proteome</keyword>
<dbReference type="CDD" id="cd19095">
    <property type="entry name" value="AKR_PA4992-like"/>
    <property type="match status" value="1"/>
</dbReference>
<dbReference type="RefSeq" id="WP_007068800.1">
    <property type="nucleotide sequence ID" value="NZ_DS022272.1"/>
</dbReference>
<gene>
    <name evidence="3" type="ORF">FP2506_18429</name>
</gene>
<evidence type="ECO:0000256" key="1">
    <source>
        <dbReference type="SAM" id="SignalP"/>
    </source>
</evidence>
<protein>
    <submittedName>
        <fullName evidence="3">Aldo/keto reductase</fullName>
    </submittedName>
</protein>
<feature type="signal peptide" evidence="1">
    <location>
        <begin position="1"/>
        <end position="26"/>
    </location>
</feature>
<dbReference type="AlphaFoldDB" id="Q0G0U7"/>
<dbReference type="STRING" id="217511.GCA_001463845_01970"/>
<evidence type="ECO:0000313" key="3">
    <source>
        <dbReference type="EMBL" id="EAU40892.1"/>
    </source>
</evidence>
<dbReference type="InterPro" id="IPR006311">
    <property type="entry name" value="TAT_signal"/>
</dbReference>
<dbReference type="PROSITE" id="PS51318">
    <property type="entry name" value="TAT"/>
    <property type="match status" value="1"/>
</dbReference>
<organism evidence="3 4">
    <name type="scientific">Fulvimarina pelagi HTCC2506</name>
    <dbReference type="NCBI Taxonomy" id="314231"/>
    <lineage>
        <taxon>Bacteria</taxon>
        <taxon>Pseudomonadati</taxon>
        <taxon>Pseudomonadota</taxon>
        <taxon>Alphaproteobacteria</taxon>
        <taxon>Hyphomicrobiales</taxon>
        <taxon>Aurantimonadaceae</taxon>
        <taxon>Fulvimarina</taxon>
    </lineage>
</organism>
<evidence type="ECO:0000259" key="2">
    <source>
        <dbReference type="Pfam" id="PF00248"/>
    </source>
</evidence>
<dbReference type="EMBL" id="AATP01000005">
    <property type="protein sequence ID" value="EAU40892.1"/>
    <property type="molecule type" value="Genomic_DNA"/>
</dbReference>
<evidence type="ECO:0000313" key="4">
    <source>
        <dbReference type="Proteomes" id="UP000004310"/>
    </source>
</evidence>
<feature type="domain" description="NADP-dependent oxidoreductase" evidence="2">
    <location>
        <begin position="46"/>
        <end position="293"/>
    </location>
</feature>
<keyword evidence="1" id="KW-0732">Signal</keyword>
<proteinExistence type="predicted"/>
<reference evidence="3 4" key="1">
    <citation type="journal article" date="2010" name="J. Bacteriol.">
        <title>Genome sequence of Fulvimarina pelagi HTCC2506T, a Mn(II)-oxidizing alphaproteobacterium possessing an aerobic anoxygenic photosynthetic gene cluster and Xanthorhodopsin.</title>
        <authorList>
            <person name="Kang I."/>
            <person name="Oh H.M."/>
            <person name="Lim S.I."/>
            <person name="Ferriera S."/>
            <person name="Giovannoni S.J."/>
            <person name="Cho J.C."/>
        </authorList>
    </citation>
    <scope>NUCLEOTIDE SEQUENCE [LARGE SCALE GENOMIC DNA]</scope>
    <source>
        <strain evidence="3 4">HTCC2506</strain>
    </source>
</reference>